<proteinExistence type="predicted"/>
<reference evidence="1 2" key="1">
    <citation type="submission" date="2017-11" db="EMBL/GenBank/DDBJ databases">
        <title>De novo assembly and phasing of dikaryotic genomes from two isolates of Puccinia coronata f. sp. avenae, the causal agent of oat crown rust.</title>
        <authorList>
            <person name="Miller M.E."/>
            <person name="Zhang Y."/>
            <person name="Omidvar V."/>
            <person name="Sperschneider J."/>
            <person name="Schwessinger B."/>
            <person name="Raley C."/>
            <person name="Palmer J.M."/>
            <person name="Garnica D."/>
            <person name="Upadhyaya N."/>
            <person name="Rathjen J."/>
            <person name="Taylor J.M."/>
            <person name="Park R.F."/>
            <person name="Dodds P.N."/>
            <person name="Hirsch C.D."/>
            <person name="Kianian S.F."/>
            <person name="Figueroa M."/>
        </authorList>
    </citation>
    <scope>NUCLEOTIDE SEQUENCE [LARGE SCALE GENOMIC DNA]</scope>
    <source>
        <strain evidence="1">12NC29</strain>
    </source>
</reference>
<dbReference type="AlphaFoldDB" id="A0A2N5VVI4"/>
<dbReference type="EMBL" id="PGCJ01000053">
    <property type="protein sequence ID" value="PLW53989.1"/>
    <property type="molecule type" value="Genomic_DNA"/>
</dbReference>
<organism evidence="1 2">
    <name type="scientific">Puccinia coronata f. sp. avenae</name>
    <dbReference type="NCBI Taxonomy" id="200324"/>
    <lineage>
        <taxon>Eukaryota</taxon>
        <taxon>Fungi</taxon>
        <taxon>Dikarya</taxon>
        <taxon>Basidiomycota</taxon>
        <taxon>Pucciniomycotina</taxon>
        <taxon>Pucciniomycetes</taxon>
        <taxon>Pucciniales</taxon>
        <taxon>Pucciniaceae</taxon>
        <taxon>Puccinia</taxon>
    </lineage>
</organism>
<gene>
    <name evidence="1" type="ORF">PCANC_06837</name>
</gene>
<comment type="caution">
    <text evidence="1">The sequence shown here is derived from an EMBL/GenBank/DDBJ whole genome shotgun (WGS) entry which is preliminary data.</text>
</comment>
<keyword evidence="2" id="KW-1185">Reference proteome</keyword>
<protein>
    <submittedName>
        <fullName evidence="1">Uncharacterized protein</fullName>
    </submittedName>
</protein>
<feature type="non-terminal residue" evidence="1">
    <location>
        <position position="98"/>
    </location>
</feature>
<sequence>MPLWKGVQGLHAIPSTLHAMCTPTIGVHMASRRARQACRACTPVWRACKACTPFGQACRLCTPVGSRYRSTLIRVLWYPYKGTGTLIRVLCTLIAGLT</sequence>
<evidence type="ECO:0000313" key="2">
    <source>
        <dbReference type="Proteomes" id="UP000235388"/>
    </source>
</evidence>
<accession>A0A2N5VVI4</accession>
<evidence type="ECO:0000313" key="1">
    <source>
        <dbReference type="EMBL" id="PLW53989.1"/>
    </source>
</evidence>
<dbReference type="Proteomes" id="UP000235388">
    <property type="component" value="Unassembled WGS sequence"/>
</dbReference>
<name>A0A2N5VVI4_9BASI</name>